<evidence type="ECO:0008006" key="3">
    <source>
        <dbReference type="Google" id="ProtNLM"/>
    </source>
</evidence>
<dbReference type="PANTHER" id="PTHR38471">
    <property type="entry name" value="FOUR HELIX BUNDLE PROTEIN"/>
    <property type="match status" value="1"/>
</dbReference>
<dbReference type="InterPro" id="IPR012657">
    <property type="entry name" value="23S_rRNA-intervening_sequence"/>
</dbReference>
<protein>
    <recommendedName>
        <fullName evidence="3">Four helix bundle protein</fullName>
    </recommendedName>
</protein>
<dbReference type="PANTHER" id="PTHR38471:SF2">
    <property type="entry name" value="FOUR HELIX BUNDLE PROTEIN"/>
    <property type="match status" value="1"/>
</dbReference>
<accession>A0A1J4RSU9</accession>
<dbReference type="SUPFAM" id="SSF158446">
    <property type="entry name" value="IVS-encoded protein-like"/>
    <property type="match status" value="1"/>
</dbReference>
<dbReference type="Proteomes" id="UP000182753">
    <property type="component" value="Unassembled WGS sequence"/>
</dbReference>
<dbReference type="AlphaFoldDB" id="A0A1J4RSU9"/>
<dbReference type="EMBL" id="MNUJ01000039">
    <property type="protein sequence ID" value="OIN89466.1"/>
    <property type="molecule type" value="Genomic_DNA"/>
</dbReference>
<dbReference type="Gene3D" id="1.20.1440.60">
    <property type="entry name" value="23S rRNA-intervening sequence"/>
    <property type="match status" value="1"/>
</dbReference>
<evidence type="ECO:0000313" key="1">
    <source>
        <dbReference type="EMBL" id="OIN89466.1"/>
    </source>
</evidence>
<dbReference type="NCBIfam" id="TIGR02436">
    <property type="entry name" value="four helix bundle protein"/>
    <property type="match status" value="1"/>
</dbReference>
<dbReference type="PIRSF" id="PIRSF035652">
    <property type="entry name" value="CHP02436"/>
    <property type="match status" value="1"/>
</dbReference>
<comment type="caution">
    <text evidence="1">The sequence shown here is derived from an EMBL/GenBank/DDBJ whole genome shotgun (WGS) entry which is preliminary data.</text>
</comment>
<proteinExistence type="predicted"/>
<reference evidence="1 2" key="1">
    <citation type="journal article" date="2016" name="Environ. Microbiol.">
        <title>Genomic resolution of a cold subsurface aquifer community provides metabolic insights for novel microbes adapted to high CO concentrations.</title>
        <authorList>
            <person name="Probst A.J."/>
            <person name="Castelle C.J."/>
            <person name="Singh A."/>
            <person name="Brown C.T."/>
            <person name="Anantharaman K."/>
            <person name="Sharon I."/>
            <person name="Hug L.A."/>
            <person name="Burstein D."/>
            <person name="Emerson J.B."/>
            <person name="Thomas B.C."/>
            <person name="Banfield J.F."/>
        </authorList>
    </citation>
    <scope>NUCLEOTIDE SEQUENCE [LARGE SCALE GENOMIC DNA]</scope>
    <source>
        <strain evidence="1">CG1_02_42_45</strain>
    </source>
</reference>
<sequence>MINQIPNSNVQKNYDLEKRTSDFGVRVIRFCKAIRQNVITVPLINQLIRSGTSIGANYLEANEANSKKDFCYKIAIAKKEARETMHWLQMIIEADKSTEKVANQLHNEAHEFVLIFSAIIRNSKLNKNKL</sequence>
<gene>
    <name evidence="1" type="ORF">AUJ40_01870</name>
</gene>
<name>A0A1J4RSU9_9BACT</name>
<dbReference type="InterPro" id="IPR036583">
    <property type="entry name" value="23S_rRNA_IVS_sf"/>
</dbReference>
<organism evidence="1 2">
    <name type="scientific">Candidatus Berkelbacteria bacterium CG1_02_42_45</name>
    <dbReference type="NCBI Taxonomy" id="1805036"/>
    <lineage>
        <taxon>Bacteria</taxon>
        <taxon>Candidatus Berkelbacteria</taxon>
    </lineage>
</organism>
<evidence type="ECO:0000313" key="2">
    <source>
        <dbReference type="Proteomes" id="UP000182753"/>
    </source>
</evidence>
<dbReference type="Pfam" id="PF05635">
    <property type="entry name" value="23S_rRNA_IVP"/>
    <property type="match status" value="1"/>
</dbReference>